<accession>A0A930YII7</accession>
<evidence type="ECO:0000256" key="5">
    <source>
        <dbReference type="ARBA" id="ARBA00048782"/>
    </source>
</evidence>
<dbReference type="Proteomes" id="UP000640489">
    <property type="component" value="Unassembled WGS sequence"/>
</dbReference>
<comment type="catalytic activity">
    <reaction evidence="5">
        <text>[thioredoxin]-disulfide + L-methionine + H2O = L-methionine (S)-S-oxide + [thioredoxin]-dithiol</text>
        <dbReference type="Rhea" id="RHEA:19993"/>
        <dbReference type="Rhea" id="RHEA-COMP:10698"/>
        <dbReference type="Rhea" id="RHEA-COMP:10700"/>
        <dbReference type="ChEBI" id="CHEBI:15377"/>
        <dbReference type="ChEBI" id="CHEBI:29950"/>
        <dbReference type="ChEBI" id="CHEBI:50058"/>
        <dbReference type="ChEBI" id="CHEBI:57844"/>
        <dbReference type="ChEBI" id="CHEBI:58772"/>
        <dbReference type="EC" id="1.8.4.11"/>
    </reaction>
</comment>
<evidence type="ECO:0000256" key="1">
    <source>
        <dbReference type="ARBA" id="ARBA00005591"/>
    </source>
</evidence>
<comment type="catalytic activity">
    <reaction evidence="4">
        <text>L-methionyl-[protein] + [thioredoxin]-disulfide + H2O = L-methionyl-(S)-S-oxide-[protein] + [thioredoxin]-dithiol</text>
        <dbReference type="Rhea" id="RHEA:14217"/>
        <dbReference type="Rhea" id="RHEA-COMP:10698"/>
        <dbReference type="Rhea" id="RHEA-COMP:10700"/>
        <dbReference type="Rhea" id="RHEA-COMP:12313"/>
        <dbReference type="Rhea" id="RHEA-COMP:12315"/>
        <dbReference type="ChEBI" id="CHEBI:15377"/>
        <dbReference type="ChEBI" id="CHEBI:16044"/>
        <dbReference type="ChEBI" id="CHEBI:29950"/>
        <dbReference type="ChEBI" id="CHEBI:44120"/>
        <dbReference type="ChEBI" id="CHEBI:50058"/>
        <dbReference type="EC" id="1.8.4.11"/>
    </reaction>
</comment>
<reference evidence="7" key="1">
    <citation type="submission" date="2020-11" db="EMBL/GenBank/DDBJ databases">
        <title>Nocardioides sp. nov., isolated from Soil of Cynanchum wilfordii Hemsley rhizosphere.</title>
        <authorList>
            <person name="Lee J.-S."/>
            <person name="Suh M.K."/>
            <person name="Kim J.-S."/>
        </authorList>
    </citation>
    <scope>NUCLEOTIDE SEQUENCE</scope>
    <source>
        <strain evidence="7">KCTC 19275</strain>
    </source>
</reference>
<name>A0A930YII7_9ACTN</name>
<evidence type="ECO:0000259" key="6">
    <source>
        <dbReference type="Pfam" id="PF01625"/>
    </source>
</evidence>
<sequence length="168" mass="18714">MDDDVETAYLAGGCAWIMQPLLSLPQGVISTRTGWMGGDGENPTEEHDGGHAETVKVVFDPERLSYRGLLEVFFQAHRADLDRDVVGSIYRSEVFCTSAEQRRVAEEMIRDVDASGHWPGRTATRISPEGVFWEQGPEHENYLQRFPKVFKDPFPRQGVSSESAPASG</sequence>
<evidence type="ECO:0000256" key="2">
    <source>
        <dbReference type="ARBA" id="ARBA00012502"/>
    </source>
</evidence>
<dbReference type="Pfam" id="PF01625">
    <property type="entry name" value="PMSR"/>
    <property type="match status" value="1"/>
</dbReference>
<gene>
    <name evidence="7" type="ORF">ISU07_01360</name>
</gene>
<dbReference type="PANTHER" id="PTHR43774:SF1">
    <property type="entry name" value="PEPTIDE METHIONINE SULFOXIDE REDUCTASE MSRA 2"/>
    <property type="match status" value="1"/>
</dbReference>
<evidence type="ECO:0000313" key="7">
    <source>
        <dbReference type="EMBL" id="MBF4761760.1"/>
    </source>
</evidence>
<keyword evidence="8" id="KW-1185">Reference proteome</keyword>
<dbReference type="AlphaFoldDB" id="A0A930YII7"/>
<dbReference type="GO" id="GO:0008113">
    <property type="term" value="F:peptide-methionine (S)-S-oxide reductase activity"/>
    <property type="evidence" value="ECO:0007669"/>
    <property type="project" value="UniProtKB-EC"/>
</dbReference>
<keyword evidence="3" id="KW-0560">Oxidoreductase</keyword>
<dbReference type="EMBL" id="JADKPN010000001">
    <property type="protein sequence ID" value="MBF4761760.1"/>
    <property type="molecule type" value="Genomic_DNA"/>
</dbReference>
<comment type="caution">
    <text evidence="7">The sequence shown here is derived from an EMBL/GenBank/DDBJ whole genome shotgun (WGS) entry which is preliminary data.</text>
</comment>
<organism evidence="7 8">
    <name type="scientific">Nocardioides islandensis</name>
    <dbReference type="NCBI Taxonomy" id="433663"/>
    <lineage>
        <taxon>Bacteria</taxon>
        <taxon>Bacillati</taxon>
        <taxon>Actinomycetota</taxon>
        <taxon>Actinomycetes</taxon>
        <taxon>Propionibacteriales</taxon>
        <taxon>Nocardioidaceae</taxon>
        <taxon>Nocardioides</taxon>
    </lineage>
</organism>
<feature type="domain" description="Peptide methionine sulphoxide reductase MsrA" evidence="6">
    <location>
        <begin position="7"/>
        <end position="149"/>
    </location>
</feature>
<dbReference type="Gene3D" id="3.30.1060.10">
    <property type="entry name" value="Peptide methionine sulphoxide reductase MsrA"/>
    <property type="match status" value="1"/>
</dbReference>
<dbReference type="RefSeq" id="WP_194704953.1">
    <property type="nucleotide sequence ID" value="NZ_JADKPN010000001.1"/>
</dbReference>
<comment type="similarity">
    <text evidence="1">Belongs to the MsrA Met sulfoxide reductase family.</text>
</comment>
<dbReference type="InterPro" id="IPR002569">
    <property type="entry name" value="Met_Sox_Rdtase_MsrA_dom"/>
</dbReference>
<dbReference type="SUPFAM" id="SSF55068">
    <property type="entry name" value="Peptide methionine sulfoxide reductase"/>
    <property type="match status" value="1"/>
</dbReference>
<proteinExistence type="inferred from homology"/>
<dbReference type="EC" id="1.8.4.11" evidence="2"/>
<evidence type="ECO:0000256" key="3">
    <source>
        <dbReference type="ARBA" id="ARBA00023002"/>
    </source>
</evidence>
<evidence type="ECO:0000313" key="8">
    <source>
        <dbReference type="Proteomes" id="UP000640489"/>
    </source>
</evidence>
<protein>
    <recommendedName>
        <fullName evidence="2">peptide-methionine (S)-S-oxide reductase</fullName>
        <ecNumber evidence="2">1.8.4.11</ecNumber>
    </recommendedName>
</protein>
<dbReference type="InterPro" id="IPR036509">
    <property type="entry name" value="Met_Sox_Rdtase_MsrA_sf"/>
</dbReference>
<dbReference type="PANTHER" id="PTHR43774">
    <property type="entry name" value="PEPTIDE METHIONINE SULFOXIDE REDUCTASE"/>
    <property type="match status" value="1"/>
</dbReference>
<evidence type="ECO:0000256" key="4">
    <source>
        <dbReference type="ARBA" id="ARBA00047806"/>
    </source>
</evidence>